<accession>A0A7R9KSE4</accession>
<dbReference type="Proteomes" id="UP000759131">
    <property type="component" value="Unassembled WGS sequence"/>
</dbReference>
<dbReference type="EMBL" id="OC859219">
    <property type="protein sequence ID" value="CAD7627339.1"/>
    <property type="molecule type" value="Genomic_DNA"/>
</dbReference>
<dbReference type="GO" id="GO:0003899">
    <property type="term" value="F:DNA-directed RNA polymerase activity"/>
    <property type="evidence" value="ECO:0007669"/>
    <property type="project" value="TreeGrafter"/>
</dbReference>
<evidence type="ECO:0000256" key="2">
    <source>
        <dbReference type="ARBA" id="ARBA00023163"/>
    </source>
</evidence>
<keyword evidence="3" id="KW-0732">Signal</keyword>
<keyword evidence="2" id="KW-0804">Transcription</keyword>
<dbReference type="SUPFAM" id="SSF55257">
    <property type="entry name" value="RBP11-like subunits of RNA polymerase"/>
    <property type="match status" value="1"/>
</dbReference>
<feature type="signal peptide" evidence="3">
    <location>
        <begin position="1"/>
        <end position="22"/>
    </location>
</feature>
<evidence type="ECO:0000313" key="4">
    <source>
        <dbReference type="EMBL" id="CAD7627339.1"/>
    </source>
</evidence>
<sequence length="186" mass="20807">MDRINGWLPLLMDIVVVHTVWLWSGCDLSVTDGGVGGDGRWVWCLRLECECEAQPSLVGGTDLSPMAQFTVESNPNSESTTQSIQSIARQHRDSSHHILCLFGSVGISQTVWRTPLPKHCQTIEHMLSIMNAPPAFESFLLFEGEKKITIEKDTKVPNAAIFTVNKEDHTLGNMIRMYANNTNRDH</sequence>
<proteinExistence type="predicted"/>
<dbReference type="PANTHER" id="PTHR13946:SF16">
    <property type="entry name" value="DNA-DIRECTED RNA POLYMERASE II SUBUNIT RPB11"/>
    <property type="match status" value="1"/>
</dbReference>
<dbReference type="Gene3D" id="3.30.1360.10">
    <property type="entry name" value="RNA polymerase, RBP11-like subunit"/>
    <property type="match status" value="1"/>
</dbReference>
<protein>
    <recommendedName>
        <fullName evidence="6">DNA-directed RNA polymerase RBP11-like dimerisation domain-containing protein</fullName>
    </recommendedName>
</protein>
<evidence type="ECO:0000256" key="1">
    <source>
        <dbReference type="ARBA" id="ARBA00022478"/>
    </source>
</evidence>
<dbReference type="InterPro" id="IPR036603">
    <property type="entry name" value="RBP11-like"/>
</dbReference>
<keyword evidence="1" id="KW-0240">DNA-directed RNA polymerase</keyword>
<dbReference type="PROSITE" id="PS51257">
    <property type="entry name" value="PROKAR_LIPOPROTEIN"/>
    <property type="match status" value="1"/>
</dbReference>
<dbReference type="GO" id="GO:0046983">
    <property type="term" value="F:protein dimerization activity"/>
    <property type="evidence" value="ECO:0007669"/>
    <property type="project" value="InterPro"/>
</dbReference>
<dbReference type="GO" id="GO:0005665">
    <property type="term" value="C:RNA polymerase II, core complex"/>
    <property type="evidence" value="ECO:0007669"/>
    <property type="project" value="TreeGrafter"/>
</dbReference>
<evidence type="ECO:0000313" key="5">
    <source>
        <dbReference type="Proteomes" id="UP000759131"/>
    </source>
</evidence>
<gene>
    <name evidence="4" type="ORF">OSB1V03_LOCUS7766</name>
</gene>
<dbReference type="AlphaFoldDB" id="A0A7R9KSE4"/>
<dbReference type="PANTHER" id="PTHR13946">
    <property type="entry name" value="DNA-DIRECTED RNA POLYMERASE I,II,III"/>
    <property type="match status" value="1"/>
</dbReference>
<evidence type="ECO:0000256" key="3">
    <source>
        <dbReference type="SAM" id="SignalP"/>
    </source>
</evidence>
<dbReference type="OrthoDB" id="10248581at2759"/>
<dbReference type="GO" id="GO:0006366">
    <property type="term" value="P:transcription by RNA polymerase II"/>
    <property type="evidence" value="ECO:0007669"/>
    <property type="project" value="TreeGrafter"/>
</dbReference>
<evidence type="ECO:0008006" key="6">
    <source>
        <dbReference type="Google" id="ProtNLM"/>
    </source>
</evidence>
<dbReference type="EMBL" id="CAJPIZ010004644">
    <property type="protein sequence ID" value="CAG2107769.1"/>
    <property type="molecule type" value="Genomic_DNA"/>
</dbReference>
<feature type="chain" id="PRO_5036210994" description="DNA-directed RNA polymerase RBP11-like dimerisation domain-containing protein" evidence="3">
    <location>
        <begin position="23"/>
        <end position="186"/>
    </location>
</feature>
<organism evidence="4">
    <name type="scientific">Medioppia subpectinata</name>
    <dbReference type="NCBI Taxonomy" id="1979941"/>
    <lineage>
        <taxon>Eukaryota</taxon>
        <taxon>Metazoa</taxon>
        <taxon>Ecdysozoa</taxon>
        <taxon>Arthropoda</taxon>
        <taxon>Chelicerata</taxon>
        <taxon>Arachnida</taxon>
        <taxon>Acari</taxon>
        <taxon>Acariformes</taxon>
        <taxon>Sarcoptiformes</taxon>
        <taxon>Oribatida</taxon>
        <taxon>Brachypylina</taxon>
        <taxon>Oppioidea</taxon>
        <taxon>Oppiidae</taxon>
        <taxon>Medioppia</taxon>
    </lineage>
</organism>
<name>A0A7R9KSE4_9ACAR</name>
<keyword evidence="5" id="KW-1185">Reference proteome</keyword>
<reference evidence="4" key="1">
    <citation type="submission" date="2020-11" db="EMBL/GenBank/DDBJ databases">
        <authorList>
            <person name="Tran Van P."/>
        </authorList>
    </citation>
    <scope>NUCLEOTIDE SEQUENCE</scope>
</reference>